<dbReference type="GO" id="GO:0005737">
    <property type="term" value="C:cytoplasm"/>
    <property type="evidence" value="ECO:0007669"/>
    <property type="project" value="TreeGrafter"/>
</dbReference>
<dbReference type="AlphaFoldDB" id="A0A3A9APK0"/>
<accession>A0A3A9APK0</accession>
<dbReference type="GO" id="GO:0016831">
    <property type="term" value="F:carboxy-lyase activity"/>
    <property type="evidence" value="ECO:0007669"/>
    <property type="project" value="InterPro"/>
</dbReference>
<evidence type="ECO:0000313" key="4">
    <source>
        <dbReference type="Proteomes" id="UP000280696"/>
    </source>
</evidence>
<keyword evidence="4" id="KW-1185">Reference proteome</keyword>
<organism evidence="3 4">
    <name type="scientific">Parablautia intestinalis</name>
    <dbReference type="NCBI Taxonomy" id="2320100"/>
    <lineage>
        <taxon>Bacteria</taxon>
        <taxon>Bacillati</taxon>
        <taxon>Bacillota</taxon>
        <taxon>Clostridia</taxon>
        <taxon>Lachnospirales</taxon>
        <taxon>Lachnospiraceae</taxon>
        <taxon>Parablautia</taxon>
    </lineage>
</organism>
<comment type="caution">
    <text evidence="3">The sequence shown here is derived from an EMBL/GenBank/DDBJ whole genome shotgun (WGS) entry which is preliminary data.</text>
</comment>
<dbReference type="InterPro" id="IPR006680">
    <property type="entry name" value="Amidohydro-rel"/>
</dbReference>
<dbReference type="PANTHER" id="PTHR21240">
    <property type="entry name" value="2-AMINO-3-CARBOXYLMUCONATE-6-SEMIALDEHYDE DECARBOXYLASE"/>
    <property type="match status" value="1"/>
</dbReference>
<name>A0A3A9APK0_9FIRM</name>
<reference evidence="3 4" key="1">
    <citation type="submission" date="2018-09" db="EMBL/GenBank/DDBJ databases">
        <title>Murine metabolic-syndrome-specific gut microbial biobank.</title>
        <authorList>
            <person name="Liu C."/>
        </authorList>
    </citation>
    <scope>NUCLEOTIDE SEQUENCE [LARGE SCALE GENOMIC DNA]</scope>
    <source>
        <strain evidence="3 4">0.1xD8-82</strain>
    </source>
</reference>
<gene>
    <name evidence="3" type="ORF">D7V94_17755</name>
</gene>
<proteinExistence type="predicted"/>
<dbReference type="InterPro" id="IPR032465">
    <property type="entry name" value="ACMSD"/>
</dbReference>
<evidence type="ECO:0000259" key="2">
    <source>
        <dbReference type="Pfam" id="PF04909"/>
    </source>
</evidence>
<dbReference type="EMBL" id="RAYQ01000022">
    <property type="protein sequence ID" value="RKI89463.1"/>
    <property type="molecule type" value="Genomic_DNA"/>
</dbReference>
<dbReference type="Proteomes" id="UP000280696">
    <property type="component" value="Unassembled WGS sequence"/>
</dbReference>
<dbReference type="PANTHER" id="PTHR21240:SF28">
    <property type="entry name" value="ISO-OROTATE DECARBOXYLASE (EUROFUNG)"/>
    <property type="match status" value="1"/>
</dbReference>
<dbReference type="Gene3D" id="3.20.20.140">
    <property type="entry name" value="Metal-dependent hydrolases"/>
    <property type="match status" value="1"/>
</dbReference>
<evidence type="ECO:0000313" key="3">
    <source>
        <dbReference type="EMBL" id="RKI89463.1"/>
    </source>
</evidence>
<dbReference type="SUPFAM" id="SSF51556">
    <property type="entry name" value="Metallo-dependent hydrolases"/>
    <property type="match status" value="1"/>
</dbReference>
<dbReference type="GO" id="GO:0016787">
    <property type="term" value="F:hydrolase activity"/>
    <property type="evidence" value="ECO:0007669"/>
    <property type="project" value="InterPro"/>
</dbReference>
<protein>
    <recommendedName>
        <fullName evidence="2">Amidohydrolase-related domain-containing protein</fullName>
    </recommendedName>
</protein>
<feature type="domain" description="Amidohydrolase-related" evidence="2">
    <location>
        <begin position="86"/>
        <end position="280"/>
    </location>
</feature>
<dbReference type="GO" id="GO:0019748">
    <property type="term" value="P:secondary metabolic process"/>
    <property type="evidence" value="ECO:0007669"/>
    <property type="project" value="TreeGrafter"/>
</dbReference>
<dbReference type="Pfam" id="PF04909">
    <property type="entry name" value="Amidohydro_2"/>
    <property type="match status" value="1"/>
</dbReference>
<sequence length="390" mass="45435">MSFVTVRCWPQTHYAQIKAKVNKVHLAEMEIKMFKYPIIDSHIHMYSEADLEAIETAAREGGYSKYTLLSGSLFPQRAPGNLSVAWAKLKHPGKVYGYATFHMQLEGTPDGEDLLKQAKEYHAIGFDGIKMLDGKPSLRKERVPIDNACYDPLFSYLEENQIPVLYHSNDPIEFWDIEKIPEWAKDIYYYDWKEPSKDQITKETAGILKKHPDLNLTVAHFFFLPNTDEYDLACELMETYPNFCMDLTPGWEMFQDIHRMEKEWKSYIKKYSDRLMYGTDIGGVGNNLEERIKPLRRVFETDDVFPLQDYTCYGLDLDDTTLKNIYAQTYRTRIQKNDPAGIDVERLAAYKKELGGRIEAYKKIDKTRAIQDMERFWELIKETKGGNGNV</sequence>
<evidence type="ECO:0000256" key="1">
    <source>
        <dbReference type="ARBA" id="ARBA00023239"/>
    </source>
</evidence>
<dbReference type="InterPro" id="IPR032466">
    <property type="entry name" value="Metal_Hydrolase"/>
</dbReference>
<keyword evidence="1" id="KW-0456">Lyase</keyword>